<proteinExistence type="predicted"/>
<protein>
    <submittedName>
        <fullName evidence="1">Uncharacterized protein</fullName>
    </submittedName>
</protein>
<dbReference type="EMBL" id="CP040882">
    <property type="protein sequence ID" value="QDA55598.1"/>
    <property type="molecule type" value="Genomic_DNA"/>
</dbReference>
<evidence type="ECO:0000313" key="2">
    <source>
        <dbReference type="Proteomes" id="UP000308889"/>
    </source>
</evidence>
<evidence type="ECO:0000313" key="1">
    <source>
        <dbReference type="EMBL" id="QDA55598.1"/>
    </source>
</evidence>
<sequence length="338" mass="34212">MPEAQTTMIKNLSAAFTAAGVDVKGLLAKIGDLGTLTTTQRASLVGALNELKTGIDAAVKIDDAKTQAGTTWSSTKINSAINAAISALVSGAPEALDTIKEVADAINTNKDAITALQQIAAGHVKFDAAQTLNDTQKQQARENIDAVSAAQLAAKLNGTVAKVGEVSGGGTDPAAVSLDTLTDEGEFFVAKAVGRPAGVGGDYQNLMVSVRKSGNTLEQTVRGIDGGRGRIFVRHGTVATGGDNAGQVAWEAFAEVGAAVDLSGYATNAALAATDTKAQKGVDDAAAAKAQADKGVQDAATAMTVAEKANGDLTTFKTNIGDTTVDFAAVYTAARDAK</sequence>
<accession>A0ABX5VKU0</accession>
<reference evidence="2" key="1">
    <citation type="submission" date="2019-06" db="EMBL/GenBank/DDBJ databases">
        <authorList>
            <person name="Oh B.S."/>
        </authorList>
    </citation>
    <scope>NUCLEOTIDE SEQUENCE [LARGE SCALE GENOMIC DNA]</scope>
    <source>
        <strain evidence="2">KGMB03119</strain>
    </source>
</reference>
<name>A0ABX5VKU0_9BURK</name>
<keyword evidence="2" id="KW-1185">Reference proteome</keyword>
<dbReference type="Proteomes" id="UP000308889">
    <property type="component" value="Chromosome"/>
</dbReference>
<gene>
    <name evidence="1" type="ORF">FG381_12010</name>
</gene>
<organism evidence="1 2">
    <name type="scientific">Sutterella faecalis</name>
    <dbReference type="NCBI Taxonomy" id="2584944"/>
    <lineage>
        <taxon>Bacteria</taxon>
        <taxon>Pseudomonadati</taxon>
        <taxon>Pseudomonadota</taxon>
        <taxon>Betaproteobacteria</taxon>
        <taxon>Burkholderiales</taxon>
        <taxon>Sutterellaceae</taxon>
        <taxon>Sutterella</taxon>
    </lineage>
</organism>